<protein>
    <submittedName>
        <fullName evidence="2">Carboxymuconolactone decarboxylase family protein</fullName>
    </submittedName>
</protein>
<dbReference type="RefSeq" id="WP_408170013.1">
    <property type="nucleotide sequence ID" value="NZ_JAQQFR010000017.1"/>
</dbReference>
<dbReference type="InterPro" id="IPR029032">
    <property type="entry name" value="AhpD-like"/>
</dbReference>
<reference evidence="2 3" key="1">
    <citation type="journal article" date="2024" name="Chem. Sci.">
        <title>Discovery of megapolipeptins by genome mining of a Burkholderiales bacteria collection.</title>
        <authorList>
            <person name="Paulo B.S."/>
            <person name="Recchia M.J.J."/>
            <person name="Lee S."/>
            <person name="Fergusson C.H."/>
            <person name="Romanowski S.B."/>
            <person name="Hernandez A."/>
            <person name="Krull N."/>
            <person name="Liu D.Y."/>
            <person name="Cavanagh H."/>
            <person name="Bos A."/>
            <person name="Gray C.A."/>
            <person name="Murphy B.T."/>
            <person name="Linington R.G."/>
            <person name="Eustaquio A.S."/>
        </authorList>
    </citation>
    <scope>NUCLEOTIDE SEQUENCE [LARGE SCALE GENOMIC DNA]</scope>
    <source>
        <strain evidence="2 3">RL21-008-BIB-B</strain>
    </source>
</reference>
<dbReference type="Pfam" id="PF02627">
    <property type="entry name" value="CMD"/>
    <property type="match status" value="1"/>
</dbReference>
<dbReference type="SUPFAM" id="SSF69118">
    <property type="entry name" value="AhpD-like"/>
    <property type="match status" value="1"/>
</dbReference>
<evidence type="ECO:0000313" key="3">
    <source>
        <dbReference type="Proteomes" id="UP001629214"/>
    </source>
</evidence>
<dbReference type="Proteomes" id="UP001629214">
    <property type="component" value="Unassembled WGS sequence"/>
</dbReference>
<dbReference type="EMBL" id="JAQQFR010000017">
    <property type="protein sequence ID" value="MFL9881000.1"/>
    <property type="molecule type" value="Genomic_DNA"/>
</dbReference>
<dbReference type="PANTHER" id="PTHR35446:SF3">
    <property type="entry name" value="CMD DOMAIN-CONTAINING PROTEIN"/>
    <property type="match status" value="1"/>
</dbReference>
<feature type="domain" description="Carboxymuconolactone decarboxylase-like" evidence="1">
    <location>
        <begin position="42"/>
        <end position="107"/>
    </location>
</feature>
<evidence type="ECO:0000259" key="1">
    <source>
        <dbReference type="Pfam" id="PF02627"/>
    </source>
</evidence>
<dbReference type="PANTHER" id="PTHR35446">
    <property type="entry name" value="SI:CH211-175M2.5"/>
    <property type="match status" value="1"/>
</dbReference>
<organism evidence="2 3">
    <name type="scientific">Herbaspirillum rhizosphaerae</name>
    <dbReference type="NCBI Taxonomy" id="346179"/>
    <lineage>
        <taxon>Bacteria</taxon>
        <taxon>Pseudomonadati</taxon>
        <taxon>Pseudomonadota</taxon>
        <taxon>Betaproteobacteria</taxon>
        <taxon>Burkholderiales</taxon>
        <taxon>Oxalobacteraceae</taxon>
        <taxon>Herbaspirillum</taxon>
    </lineage>
</organism>
<name>A0ABW8ZEN6_9BURK</name>
<dbReference type="Gene3D" id="1.20.1290.10">
    <property type="entry name" value="AhpD-like"/>
    <property type="match status" value="1"/>
</dbReference>
<comment type="caution">
    <text evidence="2">The sequence shown here is derived from an EMBL/GenBank/DDBJ whole genome shotgun (WGS) entry which is preliminary data.</text>
</comment>
<dbReference type="InterPro" id="IPR004675">
    <property type="entry name" value="AhpD_core"/>
</dbReference>
<dbReference type="NCBIfam" id="TIGR00778">
    <property type="entry name" value="ahpD_dom"/>
    <property type="match status" value="1"/>
</dbReference>
<proteinExistence type="predicted"/>
<accession>A0ABW8ZEN6</accession>
<sequence length="178" mass="18459">MSRLYTQDIASATGQAAQLFGVIKAAIGKVPNAYATIGSNSPLVLETVLSMDAALRKSSLKGKQVEAIKLAVSEVAGCDYCLAAHSFAAKRLGLSSEAVVGLRHAESSGDAQLDALSTFAHYLATTKGTVPVEVVDAVKAAGYTDAQIVDTLLAMAAINLTNLFNRVNDTVVDFPAAD</sequence>
<keyword evidence="3" id="KW-1185">Reference proteome</keyword>
<gene>
    <name evidence="2" type="ORF">PQR63_21555</name>
</gene>
<evidence type="ECO:0000313" key="2">
    <source>
        <dbReference type="EMBL" id="MFL9881000.1"/>
    </source>
</evidence>
<dbReference type="InterPro" id="IPR003779">
    <property type="entry name" value="CMD-like"/>
</dbReference>